<keyword evidence="2" id="KW-1185">Reference proteome</keyword>
<sequence>MLSLQSSLSIIVLDSDPKCPPTSVNDSWPPGHNPSLCARGVDQSSLTVCLSGCVVKRQEGRNFVLFVLKLRQDNPLGWNGLYVLVRELPVVFVCFGKLIIVM</sequence>
<dbReference type="Proteomes" id="UP000887013">
    <property type="component" value="Unassembled WGS sequence"/>
</dbReference>
<organism evidence="1 2">
    <name type="scientific">Nephila pilipes</name>
    <name type="common">Giant wood spider</name>
    <name type="synonym">Nephila maculata</name>
    <dbReference type="NCBI Taxonomy" id="299642"/>
    <lineage>
        <taxon>Eukaryota</taxon>
        <taxon>Metazoa</taxon>
        <taxon>Ecdysozoa</taxon>
        <taxon>Arthropoda</taxon>
        <taxon>Chelicerata</taxon>
        <taxon>Arachnida</taxon>
        <taxon>Araneae</taxon>
        <taxon>Araneomorphae</taxon>
        <taxon>Entelegynae</taxon>
        <taxon>Araneoidea</taxon>
        <taxon>Nephilidae</taxon>
        <taxon>Nephila</taxon>
    </lineage>
</organism>
<dbReference type="AlphaFoldDB" id="A0A8X6P0E8"/>
<name>A0A8X6P0E8_NEPPI</name>
<evidence type="ECO:0000313" key="1">
    <source>
        <dbReference type="EMBL" id="GFT41783.1"/>
    </source>
</evidence>
<evidence type="ECO:0000313" key="2">
    <source>
        <dbReference type="Proteomes" id="UP000887013"/>
    </source>
</evidence>
<reference evidence="1" key="1">
    <citation type="submission" date="2020-08" db="EMBL/GenBank/DDBJ databases">
        <title>Multicomponent nature underlies the extraordinary mechanical properties of spider dragline silk.</title>
        <authorList>
            <person name="Kono N."/>
            <person name="Nakamura H."/>
            <person name="Mori M."/>
            <person name="Yoshida Y."/>
            <person name="Ohtoshi R."/>
            <person name="Malay A.D."/>
            <person name="Moran D.A.P."/>
            <person name="Tomita M."/>
            <person name="Numata K."/>
            <person name="Arakawa K."/>
        </authorList>
    </citation>
    <scope>NUCLEOTIDE SEQUENCE</scope>
</reference>
<accession>A0A8X6P0E8</accession>
<dbReference type="EMBL" id="BMAW01015059">
    <property type="protein sequence ID" value="GFT41783.1"/>
    <property type="molecule type" value="Genomic_DNA"/>
</dbReference>
<comment type="caution">
    <text evidence="1">The sequence shown here is derived from an EMBL/GenBank/DDBJ whole genome shotgun (WGS) entry which is preliminary data.</text>
</comment>
<gene>
    <name evidence="1" type="ORF">NPIL_107351</name>
</gene>
<protein>
    <submittedName>
        <fullName evidence="1">Uncharacterized protein</fullName>
    </submittedName>
</protein>
<proteinExistence type="predicted"/>